<dbReference type="InterPro" id="IPR052636">
    <property type="entry name" value="UDP-D-xylose:L-fucose_XylT"/>
</dbReference>
<dbReference type="SUPFAM" id="SSF53448">
    <property type="entry name" value="Nucleotide-diphospho-sugar transferases"/>
    <property type="match status" value="1"/>
</dbReference>
<dbReference type="KEGG" id="aaf:AURANDRAFT_66047"/>
<evidence type="ECO:0000313" key="3">
    <source>
        <dbReference type="EMBL" id="EGB05832.1"/>
    </source>
</evidence>
<protein>
    <recommendedName>
        <fullName evidence="2">Nucleotide-diphospho-sugar transferase domain-containing protein</fullName>
    </recommendedName>
</protein>
<dbReference type="Pfam" id="PF03407">
    <property type="entry name" value="Nucleotid_trans"/>
    <property type="match status" value="1"/>
</dbReference>
<keyword evidence="4" id="KW-1185">Reference proteome</keyword>
<comment type="similarity">
    <text evidence="1">Belongs to the glycosyltransferase 77 family.</text>
</comment>
<dbReference type="RefSeq" id="XP_009039376.1">
    <property type="nucleotide sequence ID" value="XM_009041128.1"/>
</dbReference>
<proteinExistence type="inferred from homology"/>
<dbReference type="InterPro" id="IPR005069">
    <property type="entry name" value="Nucl-diP-sugar_transferase"/>
</dbReference>
<dbReference type="InterPro" id="IPR029044">
    <property type="entry name" value="Nucleotide-diphossugar_trans"/>
</dbReference>
<gene>
    <name evidence="3" type="ORF">AURANDRAFT_66047</name>
</gene>
<name>F0YG46_AURAN</name>
<dbReference type="GeneID" id="20225624"/>
<dbReference type="InParanoid" id="F0YG46"/>
<accession>F0YG46</accession>
<reference evidence="3 4" key="1">
    <citation type="journal article" date="2011" name="Proc. Natl. Acad. Sci. U.S.A.">
        <title>Niche of harmful alga Aureococcus anophagefferens revealed through ecogenomics.</title>
        <authorList>
            <person name="Gobler C.J."/>
            <person name="Berry D.L."/>
            <person name="Dyhrman S.T."/>
            <person name="Wilhelm S.W."/>
            <person name="Salamov A."/>
            <person name="Lobanov A.V."/>
            <person name="Zhang Y."/>
            <person name="Collier J.L."/>
            <person name="Wurch L.L."/>
            <person name="Kustka A.B."/>
            <person name="Dill B.D."/>
            <person name="Shah M."/>
            <person name="VerBerkmoes N.C."/>
            <person name="Kuo A."/>
            <person name="Terry A."/>
            <person name="Pangilinan J."/>
            <person name="Lindquist E.A."/>
            <person name="Lucas S."/>
            <person name="Paulsen I.T."/>
            <person name="Hattenrath-Lehmann T.K."/>
            <person name="Talmage S.C."/>
            <person name="Walker E.A."/>
            <person name="Koch F."/>
            <person name="Burson A.M."/>
            <person name="Marcoval M.A."/>
            <person name="Tang Y.Z."/>
            <person name="Lecleir G.R."/>
            <person name="Coyne K.J."/>
            <person name="Berg G.M."/>
            <person name="Bertrand E.M."/>
            <person name="Saito M.A."/>
            <person name="Gladyshev V.N."/>
            <person name="Grigoriev I.V."/>
        </authorList>
    </citation>
    <scope>NUCLEOTIDE SEQUENCE [LARGE SCALE GENOMIC DNA]</scope>
    <source>
        <strain evidence="4">CCMP 1984</strain>
    </source>
</reference>
<sequence length="584" mass="62163">MGVFRLRGDVALLCCALSFWSGHHVHTNVALHAAPAHHALRPPRSCAPCANCTAPRLRCAACPVPAPCAAPEPCPAPSCPELAPCAAPAPCPKQCPAREASAAREATRKCEARKVAAASIPRQLVGAGGETPTWQDVWVAPSARALARLLPGFAPVRLHKRGGGATLLAHKKAPAGFNATGDVAVELAARGCLDVGVVVATTRKDFCLAVVESDTSPSYVVPRVKLEGEPNATTVRFASKYETSVFGATPPKAVAKSAAIAGAPTSEALLLGLLADVGAVVGALAPVLAKVPRGPVVALAVNRGVLDIVANFLCSARHNVEGPVARDRVVAFAADEATAAALDGAVAATFSHPALGDFPERPAHKYGDSVFVSMMWLKVVAVYLVNRCGRDVLFMDADVVWQADPLPLLAAYGEDTLWMDDVARSNRYVPYSANTGFYLVRANRRTAHFLFAMLTHFDLIIVWRSHQHVLNALLQEHASRMNLGVRVLPRDDFQIGAIFHRNKTYADELARGVARPAVFHWAWTEGRDDKLRFARETNTWHVRDSCDAAAVAALASGAKLLADCCLRPEPGPLRDFSATPPPAR</sequence>
<dbReference type="EMBL" id="GL833138">
    <property type="protein sequence ID" value="EGB05832.1"/>
    <property type="molecule type" value="Genomic_DNA"/>
</dbReference>
<dbReference type="PANTHER" id="PTHR47032:SF1">
    <property type="entry name" value="UDP-D-XYLOSE:L-FUCOSE ALPHA-1,3-D-XYLOSYLTRANSFERASE-RELATED"/>
    <property type="match status" value="1"/>
</dbReference>
<dbReference type="OrthoDB" id="540503at2759"/>
<dbReference type="Proteomes" id="UP000002729">
    <property type="component" value="Unassembled WGS sequence"/>
</dbReference>
<dbReference type="Gene3D" id="3.90.550.10">
    <property type="entry name" value="Spore Coat Polysaccharide Biosynthesis Protein SpsA, Chain A"/>
    <property type="match status" value="1"/>
</dbReference>
<dbReference type="AlphaFoldDB" id="F0YG46"/>
<organism evidence="4">
    <name type="scientific">Aureococcus anophagefferens</name>
    <name type="common">Harmful bloom alga</name>
    <dbReference type="NCBI Taxonomy" id="44056"/>
    <lineage>
        <taxon>Eukaryota</taxon>
        <taxon>Sar</taxon>
        <taxon>Stramenopiles</taxon>
        <taxon>Ochrophyta</taxon>
        <taxon>Pelagophyceae</taxon>
        <taxon>Pelagomonadales</taxon>
        <taxon>Pelagomonadaceae</taxon>
        <taxon>Aureococcus</taxon>
    </lineage>
</organism>
<evidence type="ECO:0000313" key="4">
    <source>
        <dbReference type="Proteomes" id="UP000002729"/>
    </source>
</evidence>
<evidence type="ECO:0000259" key="2">
    <source>
        <dbReference type="Pfam" id="PF03407"/>
    </source>
</evidence>
<evidence type="ECO:0000256" key="1">
    <source>
        <dbReference type="ARBA" id="ARBA00007033"/>
    </source>
</evidence>
<feature type="domain" description="Nucleotide-diphospho-sugar transferase" evidence="2">
    <location>
        <begin position="326"/>
        <end position="532"/>
    </location>
</feature>
<dbReference type="PANTHER" id="PTHR47032">
    <property type="entry name" value="UDP-D-XYLOSE:L-FUCOSE ALPHA-1,3-D-XYLOSYLTRANSFERASE-RELATED"/>
    <property type="match status" value="1"/>
</dbReference>
<dbReference type="GO" id="GO:0016757">
    <property type="term" value="F:glycosyltransferase activity"/>
    <property type="evidence" value="ECO:0007669"/>
    <property type="project" value="TreeGrafter"/>
</dbReference>
<dbReference type="GO" id="GO:0005794">
    <property type="term" value="C:Golgi apparatus"/>
    <property type="evidence" value="ECO:0007669"/>
    <property type="project" value="TreeGrafter"/>
</dbReference>